<gene>
    <name evidence="2" type="ORF">GBK04_17945</name>
</gene>
<keyword evidence="1" id="KW-0732">Signal</keyword>
<evidence type="ECO:0000313" key="3">
    <source>
        <dbReference type="Proteomes" id="UP000479293"/>
    </source>
</evidence>
<dbReference type="Proteomes" id="UP000479293">
    <property type="component" value="Unassembled WGS sequence"/>
</dbReference>
<protein>
    <recommendedName>
        <fullName evidence="4">DUF3575 domain-containing protein</fullName>
    </recommendedName>
</protein>
<evidence type="ECO:0008006" key="4">
    <source>
        <dbReference type="Google" id="ProtNLM"/>
    </source>
</evidence>
<organism evidence="2 3">
    <name type="scientific">Salmonirosea aquatica</name>
    <dbReference type="NCBI Taxonomy" id="2654236"/>
    <lineage>
        <taxon>Bacteria</taxon>
        <taxon>Pseudomonadati</taxon>
        <taxon>Bacteroidota</taxon>
        <taxon>Cytophagia</taxon>
        <taxon>Cytophagales</taxon>
        <taxon>Spirosomataceae</taxon>
        <taxon>Salmonirosea</taxon>
    </lineage>
</organism>
<name>A0A7C9BST6_9BACT</name>
<evidence type="ECO:0000313" key="2">
    <source>
        <dbReference type="EMBL" id="MPR35179.1"/>
    </source>
</evidence>
<reference evidence="2 3" key="1">
    <citation type="submission" date="2019-10" db="EMBL/GenBank/DDBJ databases">
        <title>Draft Genome Sequence of Cytophagaceae sp. SJW1-29.</title>
        <authorList>
            <person name="Choi A."/>
        </authorList>
    </citation>
    <scope>NUCLEOTIDE SEQUENCE [LARGE SCALE GENOMIC DNA]</scope>
    <source>
        <strain evidence="2 3">SJW1-29</strain>
    </source>
</reference>
<feature type="chain" id="PRO_5028994334" description="DUF3575 domain-containing protein" evidence="1">
    <location>
        <begin position="26"/>
        <end position="235"/>
    </location>
</feature>
<sequence length="235" mass="26412">MKKYCVLLRTFLILLGTVATGVASAQGDSTKLFPWKLHLQSRFSLAEGSLVGTWGVSAGYVWGPYERELTVGYHWLGARGNRQLGQIEKELARESALDSYNSVQAGFVNVGYWHIVHNTRRWKWGFPIELGVGKATARPHSLLDEPLPAEALTSTILPLQLAGYGEWKATRWVGIGLQAGYRQNLIRFAAAENLSGPYGRLRVLVYPATYVDWLRFIFKKKPLPSPFYKKQKSTP</sequence>
<dbReference type="RefSeq" id="WP_152762005.1">
    <property type="nucleotide sequence ID" value="NZ_WHLY01000002.1"/>
</dbReference>
<accession>A0A7C9BST6</accession>
<proteinExistence type="predicted"/>
<dbReference type="AlphaFoldDB" id="A0A7C9BST6"/>
<dbReference type="EMBL" id="WHLY01000002">
    <property type="protein sequence ID" value="MPR35179.1"/>
    <property type="molecule type" value="Genomic_DNA"/>
</dbReference>
<comment type="caution">
    <text evidence="2">The sequence shown here is derived from an EMBL/GenBank/DDBJ whole genome shotgun (WGS) entry which is preliminary data.</text>
</comment>
<feature type="signal peptide" evidence="1">
    <location>
        <begin position="1"/>
        <end position="25"/>
    </location>
</feature>
<evidence type="ECO:0000256" key="1">
    <source>
        <dbReference type="SAM" id="SignalP"/>
    </source>
</evidence>
<keyword evidence="3" id="KW-1185">Reference proteome</keyword>